<name>S7ZMZ9_PENO1</name>
<dbReference type="Proteomes" id="UP000019376">
    <property type="component" value="Unassembled WGS sequence"/>
</dbReference>
<sequence length="171" mass="19537">MLLAIRMGMTNPQIDARTPNPLTHPSNMITWKYFAVQSVQIRTPDDTHTYILLYCYHTKYHTEYAKYWNFGAIQIIWIYLFWSCTAPGINVQTTHYDLDPSFVGTGHIIAALIITESLRLDRPRSGQQQVSLACVFLYTLTDTNFGNFGPTPSSLAPRFSQSLDRNKVIAQ</sequence>
<organism evidence="1 2">
    <name type="scientific">Penicillium oxalicum (strain 114-2 / CGMCC 5302)</name>
    <name type="common">Penicillium decumbens</name>
    <dbReference type="NCBI Taxonomy" id="933388"/>
    <lineage>
        <taxon>Eukaryota</taxon>
        <taxon>Fungi</taxon>
        <taxon>Dikarya</taxon>
        <taxon>Ascomycota</taxon>
        <taxon>Pezizomycotina</taxon>
        <taxon>Eurotiomycetes</taxon>
        <taxon>Eurotiomycetidae</taxon>
        <taxon>Eurotiales</taxon>
        <taxon>Aspergillaceae</taxon>
        <taxon>Penicillium</taxon>
    </lineage>
</organism>
<dbReference type="AlphaFoldDB" id="S7ZMZ9"/>
<gene>
    <name evidence="1" type="ORF">PDE_07014</name>
</gene>
<accession>S7ZMZ9</accession>
<reference evidence="1 2" key="1">
    <citation type="journal article" date="2013" name="PLoS ONE">
        <title>Genomic and secretomic analyses reveal unique features of the lignocellulolytic enzyme system of Penicillium decumbens.</title>
        <authorList>
            <person name="Liu G."/>
            <person name="Zhang L."/>
            <person name="Wei X."/>
            <person name="Zou G."/>
            <person name="Qin Y."/>
            <person name="Ma L."/>
            <person name="Li J."/>
            <person name="Zheng H."/>
            <person name="Wang S."/>
            <person name="Wang C."/>
            <person name="Xun L."/>
            <person name="Zhao G.-P."/>
            <person name="Zhou Z."/>
            <person name="Qu Y."/>
        </authorList>
    </citation>
    <scope>NUCLEOTIDE SEQUENCE [LARGE SCALE GENOMIC DNA]</scope>
    <source>
        <strain evidence="2">114-2 / CGMCC 5302</strain>
    </source>
</reference>
<dbReference type="EMBL" id="KB644414">
    <property type="protein sequence ID" value="EPS32055.1"/>
    <property type="molecule type" value="Genomic_DNA"/>
</dbReference>
<evidence type="ECO:0000313" key="2">
    <source>
        <dbReference type="Proteomes" id="UP000019376"/>
    </source>
</evidence>
<dbReference type="HOGENOM" id="CLU_1563403_0_0_1"/>
<keyword evidence="2" id="KW-1185">Reference proteome</keyword>
<evidence type="ECO:0000313" key="1">
    <source>
        <dbReference type="EMBL" id="EPS32055.1"/>
    </source>
</evidence>
<protein>
    <submittedName>
        <fullName evidence="1">Uncharacterized protein</fullName>
    </submittedName>
</protein>
<proteinExistence type="predicted"/>